<gene>
    <name evidence="1" type="ORF">BpHYR1_029950</name>
</gene>
<dbReference type="AlphaFoldDB" id="A0A3M7QC41"/>
<protein>
    <submittedName>
        <fullName evidence="1">Uncharacterized protein</fullName>
    </submittedName>
</protein>
<sequence length="111" mass="12848">MSVVINFDKNYIKLFKITRYFFTTHNPFVEHVSFQINVFFTKLSVKVLFHTLASKPCESSMHVPLFRHGLEEQNLLSTWQDGPTLIKIIQVKGGMYSKLVNVTSSPTLHIF</sequence>
<keyword evidence="2" id="KW-1185">Reference proteome</keyword>
<comment type="caution">
    <text evidence="1">The sequence shown here is derived from an EMBL/GenBank/DDBJ whole genome shotgun (WGS) entry which is preliminary data.</text>
</comment>
<evidence type="ECO:0000313" key="1">
    <source>
        <dbReference type="EMBL" id="RNA08809.1"/>
    </source>
</evidence>
<name>A0A3M7QC41_BRAPC</name>
<accession>A0A3M7QC41</accession>
<dbReference type="Proteomes" id="UP000276133">
    <property type="component" value="Unassembled WGS sequence"/>
</dbReference>
<reference evidence="1 2" key="1">
    <citation type="journal article" date="2018" name="Sci. Rep.">
        <title>Genomic signatures of local adaptation to the degree of environmental predictability in rotifers.</title>
        <authorList>
            <person name="Franch-Gras L."/>
            <person name="Hahn C."/>
            <person name="Garcia-Roger E.M."/>
            <person name="Carmona M.J."/>
            <person name="Serra M."/>
            <person name="Gomez A."/>
        </authorList>
    </citation>
    <scope>NUCLEOTIDE SEQUENCE [LARGE SCALE GENOMIC DNA]</scope>
    <source>
        <strain evidence="1">HYR1</strain>
    </source>
</reference>
<evidence type="ECO:0000313" key="2">
    <source>
        <dbReference type="Proteomes" id="UP000276133"/>
    </source>
</evidence>
<organism evidence="1 2">
    <name type="scientific">Brachionus plicatilis</name>
    <name type="common">Marine rotifer</name>
    <name type="synonym">Brachionus muelleri</name>
    <dbReference type="NCBI Taxonomy" id="10195"/>
    <lineage>
        <taxon>Eukaryota</taxon>
        <taxon>Metazoa</taxon>
        <taxon>Spiralia</taxon>
        <taxon>Gnathifera</taxon>
        <taxon>Rotifera</taxon>
        <taxon>Eurotatoria</taxon>
        <taxon>Monogononta</taxon>
        <taxon>Pseudotrocha</taxon>
        <taxon>Ploima</taxon>
        <taxon>Brachionidae</taxon>
        <taxon>Brachionus</taxon>
    </lineage>
</organism>
<proteinExistence type="predicted"/>
<dbReference type="EMBL" id="REGN01006621">
    <property type="protein sequence ID" value="RNA08809.1"/>
    <property type="molecule type" value="Genomic_DNA"/>
</dbReference>